<protein>
    <recommendedName>
        <fullName evidence="2">Protein kinase domain-containing protein</fullName>
    </recommendedName>
</protein>
<evidence type="ECO:0000313" key="4">
    <source>
        <dbReference type="Proteomes" id="UP000481153"/>
    </source>
</evidence>
<proteinExistence type="predicted"/>
<dbReference type="InterPro" id="IPR008271">
    <property type="entry name" value="Ser/Thr_kinase_AS"/>
</dbReference>
<dbReference type="PROSITE" id="PS00108">
    <property type="entry name" value="PROTEIN_KINASE_ST"/>
    <property type="match status" value="1"/>
</dbReference>
<keyword evidence="1" id="KW-0732">Signal</keyword>
<reference evidence="3 4" key="1">
    <citation type="submission" date="2019-07" db="EMBL/GenBank/DDBJ databases">
        <title>Genomics analysis of Aphanomyces spp. identifies a new class of oomycete effector associated with host adaptation.</title>
        <authorList>
            <person name="Gaulin E."/>
        </authorList>
    </citation>
    <scope>NUCLEOTIDE SEQUENCE [LARGE SCALE GENOMIC DNA]</scope>
    <source>
        <strain evidence="3 4">ATCC 201684</strain>
    </source>
</reference>
<dbReference type="InterPro" id="IPR000719">
    <property type="entry name" value="Prot_kinase_dom"/>
</dbReference>
<dbReference type="EMBL" id="VJMJ01000319">
    <property type="protein sequence ID" value="KAF0722944.1"/>
    <property type="molecule type" value="Genomic_DNA"/>
</dbReference>
<keyword evidence="4" id="KW-1185">Reference proteome</keyword>
<dbReference type="AlphaFoldDB" id="A0A6G0W9S6"/>
<dbReference type="Gene3D" id="1.10.510.10">
    <property type="entry name" value="Transferase(Phosphotransferase) domain 1"/>
    <property type="match status" value="2"/>
</dbReference>
<dbReference type="InterPro" id="IPR001245">
    <property type="entry name" value="Ser-Thr/Tyr_kinase_cat_dom"/>
</dbReference>
<dbReference type="InterPro" id="IPR011009">
    <property type="entry name" value="Kinase-like_dom_sf"/>
</dbReference>
<dbReference type="VEuPathDB" id="FungiDB:AeMF1_001366"/>
<dbReference type="SUPFAM" id="SSF56112">
    <property type="entry name" value="Protein kinase-like (PK-like)"/>
    <property type="match status" value="1"/>
</dbReference>
<organism evidence="3 4">
    <name type="scientific">Aphanomyces euteiches</name>
    <dbReference type="NCBI Taxonomy" id="100861"/>
    <lineage>
        <taxon>Eukaryota</taxon>
        <taxon>Sar</taxon>
        <taxon>Stramenopiles</taxon>
        <taxon>Oomycota</taxon>
        <taxon>Saprolegniomycetes</taxon>
        <taxon>Saprolegniales</taxon>
        <taxon>Verrucalvaceae</taxon>
        <taxon>Aphanomyces</taxon>
    </lineage>
</organism>
<dbReference type="PANTHER" id="PTHR44329">
    <property type="entry name" value="SERINE/THREONINE-PROTEIN KINASE TNNI3K-RELATED"/>
    <property type="match status" value="1"/>
</dbReference>
<accession>A0A6G0W9S6</accession>
<dbReference type="PROSITE" id="PS50011">
    <property type="entry name" value="PROTEIN_KINASE_DOM"/>
    <property type="match status" value="1"/>
</dbReference>
<dbReference type="Gene3D" id="3.80.10.10">
    <property type="entry name" value="Ribonuclease Inhibitor"/>
    <property type="match status" value="1"/>
</dbReference>
<dbReference type="InterPro" id="IPR032675">
    <property type="entry name" value="LRR_dom_sf"/>
</dbReference>
<dbReference type="PANTHER" id="PTHR44329:SF214">
    <property type="entry name" value="PROTEIN KINASE DOMAIN-CONTAINING PROTEIN"/>
    <property type="match status" value="1"/>
</dbReference>
<name>A0A6G0W9S6_9STRA</name>
<dbReference type="SMART" id="SM00364">
    <property type="entry name" value="LRR_BAC"/>
    <property type="match status" value="5"/>
</dbReference>
<dbReference type="GO" id="GO:0005524">
    <property type="term" value="F:ATP binding"/>
    <property type="evidence" value="ECO:0007669"/>
    <property type="project" value="InterPro"/>
</dbReference>
<evidence type="ECO:0000256" key="1">
    <source>
        <dbReference type="SAM" id="SignalP"/>
    </source>
</evidence>
<gene>
    <name evidence="3" type="ORF">Ae201684_018021</name>
</gene>
<feature type="signal peptide" evidence="1">
    <location>
        <begin position="1"/>
        <end position="19"/>
    </location>
</feature>
<feature type="domain" description="Protein kinase" evidence="2">
    <location>
        <begin position="463"/>
        <end position="794"/>
    </location>
</feature>
<sequence>MRPTTTLLAVVASLAVVSATTAQAATKAGTTVAPSSDAESMYQSRVFARIQMATVNKYTMWTLTTNCEGAQSQANLITASFPKVASERYSTDDYNSLCVRAPNGTIYSAMNFSTSYTDTTVLNTLRGLNPITYLEDLPANTSRIIMQNLGIEWTANDLSINSQYVVSQATLLNLQNNSLTDLSDIIMPSSLATLIVDKNRIFTINNMTAPALTTLSINSNQFKELPAALNTYRLLQRVDANANQLSSLASVNWTNLPTITSLSVASNKIQDIPKQLPPSLQLLNLQSNALVNITANFPSTLTTLCLAGNPIQAIYATTTQFNLLKDLKQPSFNNKSTIAPLNCNATNSSVFGAPWPANCSSSSRAQLLYDVYPICIVEESTPSNGTTTSDGISTGAIAGISSGAVVLIALALFCCLRRRHRGPLQWYDEVDNQYYGLVDSSALAHDIRKDDDLKQYFIPAASIERHDVLARGGQGLVHIATVHPSPQCPHIRVSSMVAMKRMLPEKAANVYAVEDFMEEIRLSARLHHRNIVQFVGFTYTRLQNLSSLTEYMERGDLWSLLGREQLVWDVDPSFHTPLKRRMPSSIAGAVASIRSASTTMESEISAVLDEAHVAMLETIRSPSKPVSKLSILSDIVDGLVYLHAHTPPIIHRDLKARNVLLNDEYVAKLTDFGVSRETSDLTMTAEVGTVAWIAPEVLKGVYYSEKADVYSLGVLMTELDTVQVPYSNLELVFSDQDLKDANVVKTRLAMLVVAGDVRPTLSSQCPKILADIATACLSYNPEERPSVLDIQDWLKEIKLQGTLATRRGL</sequence>
<dbReference type="Proteomes" id="UP000481153">
    <property type="component" value="Unassembled WGS sequence"/>
</dbReference>
<dbReference type="Pfam" id="PF07714">
    <property type="entry name" value="PK_Tyr_Ser-Thr"/>
    <property type="match status" value="1"/>
</dbReference>
<dbReference type="InterPro" id="IPR051681">
    <property type="entry name" value="Ser/Thr_Kinases-Pseudokinases"/>
</dbReference>
<evidence type="ECO:0000259" key="2">
    <source>
        <dbReference type="PROSITE" id="PS50011"/>
    </source>
</evidence>
<dbReference type="SMART" id="SM00220">
    <property type="entry name" value="S_TKc"/>
    <property type="match status" value="1"/>
</dbReference>
<dbReference type="SUPFAM" id="SSF52058">
    <property type="entry name" value="L domain-like"/>
    <property type="match status" value="1"/>
</dbReference>
<comment type="caution">
    <text evidence="3">The sequence shown here is derived from an EMBL/GenBank/DDBJ whole genome shotgun (WGS) entry which is preliminary data.</text>
</comment>
<evidence type="ECO:0000313" key="3">
    <source>
        <dbReference type="EMBL" id="KAF0722944.1"/>
    </source>
</evidence>
<feature type="chain" id="PRO_5026132596" description="Protein kinase domain-containing protein" evidence="1">
    <location>
        <begin position="20"/>
        <end position="809"/>
    </location>
</feature>
<dbReference type="GO" id="GO:0004674">
    <property type="term" value="F:protein serine/threonine kinase activity"/>
    <property type="evidence" value="ECO:0007669"/>
    <property type="project" value="TreeGrafter"/>
</dbReference>